<keyword evidence="7 9" id="KW-0472">Membrane</keyword>
<dbReference type="SUPFAM" id="SSF47979">
    <property type="entry name" value="Iron-dependent repressor protein, dimerization domain"/>
    <property type="match status" value="1"/>
</dbReference>
<sequence length="431" mass="47987">MDDFIYFFTFQDPSVAWVVIGITLLGIGSAYVGTFSFLDKKALLGDAISHAVLPGICMGFILAGEKNPIYIVTGAFLSGAFATFLSSWLKKNTKLSEDSIIATILSVFFGVGIVMLTALQKSGNPEIAGLNSFIFGNAIGISESDLLIYGGLSLTIILVLTLLLKEFRLMVFDPSFGKAIGFPIESIRFLFNVLMILAVVIGIQAIGVVLMAALLITPGAAARFWTDRLNPLLILAALFSVISGILGTYISFVLPQMPTGPWVVVFLSLIALISFLISPKSGIIFRFLSRKKYLRKTHRDHLLKALYKALEEGRKSMTIEEIYELYPYQKKEINQSIIDLQKSKYIVQSQNSISLQEPGVSEAMRIVRLHRLWELYLNESLKIAPDHVHESAEQMEHLLTPELEALLEKRLNFPSLDPHQETIPREKNDLR</sequence>
<gene>
    <name evidence="11" type="ORF">DFQ04_0786</name>
</gene>
<evidence type="ECO:0000313" key="11">
    <source>
        <dbReference type="EMBL" id="TDQ18975.1"/>
    </source>
</evidence>
<dbReference type="PANTHER" id="PTHR30477">
    <property type="entry name" value="ABC-TRANSPORTER METAL-BINDING PROTEIN"/>
    <property type="match status" value="1"/>
</dbReference>
<comment type="caution">
    <text evidence="11">The sequence shown here is derived from an EMBL/GenBank/DDBJ whole genome shotgun (WGS) entry which is preliminary data.</text>
</comment>
<dbReference type="GO" id="GO:0003700">
    <property type="term" value="F:DNA-binding transcription factor activity"/>
    <property type="evidence" value="ECO:0007669"/>
    <property type="project" value="InterPro"/>
</dbReference>
<dbReference type="Gene3D" id="1.10.3470.10">
    <property type="entry name" value="ABC transporter involved in vitamin B12 uptake, BtuC"/>
    <property type="match status" value="1"/>
</dbReference>
<keyword evidence="4" id="KW-1003">Cell membrane</keyword>
<evidence type="ECO:0000256" key="6">
    <source>
        <dbReference type="ARBA" id="ARBA00022989"/>
    </source>
</evidence>
<evidence type="ECO:0000256" key="7">
    <source>
        <dbReference type="ARBA" id="ARBA00023136"/>
    </source>
</evidence>
<dbReference type="InterPro" id="IPR036421">
    <property type="entry name" value="Fe_dep_repressor_sf"/>
</dbReference>
<dbReference type="InterPro" id="IPR001367">
    <property type="entry name" value="Fe_dep_repressor"/>
</dbReference>
<feature type="transmembrane region" description="Helical" evidence="9">
    <location>
        <begin position="264"/>
        <end position="288"/>
    </location>
</feature>
<dbReference type="GO" id="GO:0043190">
    <property type="term" value="C:ATP-binding cassette (ABC) transporter complex"/>
    <property type="evidence" value="ECO:0007669"/>
    <property type="project" value="InterPro"/>
</dbReference>
<comment type="similarity">
    <text evidence="2 8">Belongs to the ABC-3 integral membrane protein family.</text>
</comment>
<dbReference type="OrthoDB" id="9788905at2"/>
<dbReference type="GO" id="GO:0046914">
    <property type="term" value="F:transition metal ion binding"/>
    <property type="evidence" value="ECO:0007669"/>
    <property type="project" value="InterPro"/>
</dbReference>
<feature type="transmembrane region" description="Helical" evidence="9">
    <location>
        <begin position="15"/>
        <end position="35"/>
    </location>
</feature>
<evidence type="ECO:0000256" key="3">
    <source>
        <dbReference type="ARBA" id="ARBA00022448"/>
    </source>
</evidence>
<feature type="transmembrane region" description="Helical" evidence="9">
    <location>
        <begin position="232"/>
        <end position="252"/>
    </location>
</feature>
<evidence type="ECO:0000256" key="5">
    <source>
        <dbReference type="ARBA" id="ARBA00022692"/>
    </source>
</evidence>
<evidence type="ECO:0000256" key="8">
    <source>
        <dbReference type="RuleBase" id="RU003943"/>
    </source>
</evidence>
<dbReference type="GO" id="GO:0055085">
    <property type="term" value="P:transmembrane transport"/>
    <property type="evidence" value="ECO:0007669"/>
    <property type="project" value="InterPro"/>
</dbReference>
<feature type="transmembrane region" description="Helical" evidence="9">
    <location>
        <begin position="69"/>
        <end position="88"/>
    </location>
</feature>
<dbReference type="SMART" id="SM00529">
    <property type="entry name" value="HTH_DTXR"/>
    <property type="match status" value="1"/>
</dbReference>
<evidence type="ECO:0000256" key="2">
    <source>
        <dbReference type="ARBA" id="ARBA00008034"/>
    </source>
</evidence>
<dbReference type="Proteomes" id="UP000294535">
    <property type="component" value="Unassembled WGS sequence"/>
</dbReference>
<evidence type="ECO:0000259" key="10">
    <source>
        <dbReference type="Pfam" id="PF02742"/>
    </source>
</evidence>
<organism evidence="11 12">
    <name type="scientific">Algoriphagus boseongensis</name>
    <dbReference type="NCBI Taxonomy" id="1442587"/>
    <lineage>
        <taxon>Bacteria</taxon>
        <taxon>Pseudomonadati</taxon>
        <taxon>Bacteroidota</taxon>
        <taxon>Cytophagia</taxon>
        <taxon>Cytophagales</taxon>
        <taxon>Cyclobacteriaceae</taxon>
        <taxon>Algoriphagus</taxon>
    </lineage>
</organism>
<dbReference type="InterPro" id="IPR022689">
    <property type="entry name" value="Iron_dep_repressor"/>
</dbReference>
<feature type="transmembrane region" description="Helical" evidence="9">
    <location>
        <begin position="100"/>
        <end position="119"/>
    </location>
</feature>
<name>A0A4R6TBD7_9BACT</name>
<keyword evidence="6 9" id="KW-1133">Transmembrane helix</keyword>
<dbReference type="SUPFAM" id="SSF81345">
    <property type="entry name" value="ABC transporter involved in vitamin B12 uptake, BtuC"/>
    <property type="match status" value="1"/>
</dbReference>
<reference evidence="11 12" key="1">
    <citation type="submission" date="2019-03" db="EMBL/GenBank/DDBJ databases">
        <title>Genomic Encyclopedia of Type Strains, Phase III (KMG-III): the genomes of soil and plant-associated and newly described type strains.</title>
        <authorList>
            <person name="Whitman W."/>
        </authorList>
    </citation>
    <scope>NUCLEOTIDE SEQUENCE [LARGE SCALE GENOMIC DNA]</scope>
    <source>
        <strain evidence="11 12">CECT 8446</strain>
    </source>
</reference>
<keyword evidence="3 8" id="KW-0813">Transport</keyword>
<dbReference type="RefSeq" id="WP_133552869.1">
    <property type="nucleotide sequence ID" value="NZ_SNYF01000005.1"/>
</dbReference>
<evidence type="ECO:0000256" key="1">
    <source>
        <dbReference type="ARBA" id="ARBA00004651"/>
    </source>
</evidence>
<dbReference type="Pfam" id="PF02742">
    <property type="entry name" value="Fe_dep_repr_C"/>
    <property type="match status" value="1"/>
</dbReference>
<evidence type="ECO:0000256" key="9">
    <source>
        <dbReference type="SAM" id="Phobius"/>
    </source>
</evidence>
<dbReference type="EMBL" id="SNYF01000005">
    <property type="protein sequence ID" value="TDQ18975.1"/>
    <property type="molecule type" value="Genomic_DNA"/>
</dbReference>
<protein>
    <submittedName>
        <fullName evidence="11">Manganese/zinc/iron transport system permease protein</fullName>
    </submittedName>
</protein>
<dbReference type="CDD" id="cd06550">
    <property type="entry name" value="TM_ABC_iron-siderophores_like"/>
    <property type="match status" value="1"/>
</dbReference>
<dbReference type="AlphaFoldDB" id="A0A4R6TBD7"/>
<dbReference type="GO" id="GO:0046983">
    <property type="term" value="F:protein dimerization activity"/>
    <property type="evidence" value="ECO:0007669"/>
    <property type="project" value="InterPro"/>
</dbReference>
<feature type="transmembrane region" description="Helical" evidence="9">
    <location>
        <begin position="146"/>
        <end position="164"/>
    </location>
</feature>
<accession>A0A4R6TBD7</accession>
<evidence type="ECO:0000313" key="12">
    <source>
        <dbReference type="Proteomes" id="UP000294535"/>
    </source>
</evidence>
<dbReference type="InterPro" id="IPR037294">
    <property type="entry name" value="ABC_BtuC-like"/>
</dbReference>
<dbReference type="FunFam" id="1.10.3470.10:FF:000003">
    <property type="entry name" value="Iron ABC transporter permease SitD"/>
    <property type="match status" value="1"/>
</dbReference>
<feature type="transmembrane region" description="Helical" evidence="9">
    <location>
        <begin position="42"/>
        <end position="63"/>
    </location>
</feature>
<dbReference type="PANTHER" id="PTHR30477:SF3">
    <property type="entry name" value="METAL TRANSPORT SYSTEM MEMBRANE PROTEIN CT_069-RELATED"/>
    <property type="match status" value="1"/>
</dbReference>
<dbReference type="Pfam" id="PF00950">
    <property type="entry name" value="ABC-3"/>
    <property type="match status" value="1"/>
</dbReference>
<dbReference type="InterPro" id="IPR036388">
    <property type="entry name" value="WH-like_DNA-bd_sf"/>
</dbReference>
<comment type="subcellular location">
    <subcellularLocation>
        <location evidence="1 8">Cell membrane</location>
        <topology evidence="1 8">Multi-pass membrane protein</topology>
    </subcellularLocation>
</comment>
<feature type="domain" description="Iron dependent repressor metal binding and dimerisation" evidence="10">
    <location>
        <begin position="358"/>
        <end position="425"/>
    </location>
</feature>
<dbReference type="InterPro" id="IPR001626">
    <property type="entry name" value="ABC_TroCD"/>
</dbReference>
<dbReference type="GO" id="GO:0010043">
    <property type="term" value="P:response to zinc ion"/>
    <property type="evidence" value="ECO:0007669"/>
    <property type="project" value="TreeGrafter"/>
</dbReference>
<keyword evidence="12" id="KW-1185">Reference proteome</keyword>
<proteinExistence type="inferred from homology"/>
<dbReference type="Gene3D" id="1.10.10.10">
    <property type="entry name" value="Winged helix-like DNA-binding domain superfamily/Winged helix DNA-binding domain"/>
    <property type="match status" value="1"/>
</dbReference>
<dbReference type="GO" id="GO:0071281">
    <property type="term" value="P:cellular response to iron ion"/>
    <property type="evidence" value="ECO:0007669"/>
    <property type="project" value="UniProtKB-ARBA"/>
</dbReference>
<evidence type="ECO:0000256" key="4">
    <source>
        <dbReference type="ARBA" id="ARBA00022475"/>
    </source>
</evidence>
<keyword evidence="5 8" id="KW-0812">Transmembrane</keyword>